<dbReference type="GO" id="GO:0006355">
    <property type="term" value="P:regulation of DNA-templated transcription"/>
    <property type="evidence" value="ECO:0007669"/>
    <property type="project" value="InterPro"/>
</dbReference>
<evidence type="ECO:0000259" key="4">
    <source>
        <dbReference type="PROSITE" id="PS50043"/>
    </source>
</evidence>
<keyword evidence="3" id="KW-0804">Transcription</keyword>
<dbReference type="Pfam" id="PF00196">
    <property type="entry name" value="GerE"/>
    <property type="match status" value="1"/>
</dbReference>
<dbReference type="InterPro" id="IPR011990">
    <property type="entry name" value="TPR-like_helical_dom_sf"/>
</dbReference>
<keyword evidence="6" id="KW-1185">Reference proteome</keyword>
<organism evidence="5 6">
    <name type="scientific">Syntrophaceticus schinkii</name>
    <dbReference type="NCBI Taxonomy" id="499207"/>
    <lineage>
        <taxon>Bacteria</taxon>
        <taxon>Bacillati</taxon>
        <taxon>Bacillota</taxon>
        <taxon>Clostridia</taxon>
        <taxon>Thermoanaerobacterales</taxon>
        <taxon>Thermoanaerobacterales Family III. Incertae Sedis</taxon>
        <taxon>Syntrophaceticus</taxon>
    </lineage>
</organism>
<reference evidence="6" key="1">
    <citation type="submission" date="2015-01" db="EMBL/GenBank/DDBJ databases">
        <authorList>
            <person name="Manzoor Shahid"/>
            <person name="Zubair Saima"/>
        </authorList>
    </citation>
    <scope>NUCLEOTIDE SEQUENCE [LARGE SCALE GENOMIC DNA]</scope>
    <source>
        <strain evidence="6">Sp3</strain>
    </source>
</reference>
<dbReference type="SMART" id="SM00421">
    <property type="entry name" value="HTH_LUXR"/>
    <property type="match status" value="1"/>
</dbReference>
<proteinExistence type="predicted"/>
<evidence type="ECO:0000313" key="5">
    <source>
        <dbReference type="EMBL" id="CEO88240.1"/>
    </source>
</evidence>
<name>A0A0B7MDW8_9FIRM</name>
<dbReference type="PROSITE" id="PS00622">
    <property type="entry name" value="HTH_LUXR_1"/>
    <property type="match status" value="1"/>
</dbReference>
<evidence type="ECO:0000256" key="2">
    <source>
        <dbReference type="ARBA" id="ARBA00023125"/>
    </source>
</evidence>
<dbReference type="PRINTS" id="PR00038">
    <property type="entry name" value="HTHLUXR"/>
</dbReference>
<feature type="domain" description="HTH luxR-type" evidence="4">
    <location>
        <begin position="498"/>
        <end position="560"/>
    </location>
</feature>
<dbReference type="GO" id="GO:0003677">
    <property type="term" value="F:DNA binding"/>
    <property type="evidence" value="ECO:0007669"/>
    <property type="project" value="UniProtKB-KW"/>
</dbReference>
<dbReference type="AlphaFoldDB" id="A0A0B7MDW8"/>
<dbReference type="InterPro" id="IPR036388">
    <property type="entry name" value="WH-like_DNA-bd_sf"/>
</dbReference>
<dbReference type="Gene3D" id="1.25.40.10">
    <property type="entry name" value="Tetratricopeptide repeat domain"/>
    <property type="match status" value="1"/>
</dbReference>
<dbReference type="InterPro" id="IPR000792">
    <property type="entry name" value="Tscrpt_reg_LuxR_C"/>
</dbReference>
<accession>A0A0B7MDW8</accession>
<gene>
    <name evidence="5" type="ORF">SSCH_1620001</name>
</gene>
<evidence type="ECO:0000313" key="6">
    <source>
        <dbReference type="Proteomes" id="UP000046155"/>
    </source>
</evidence>
<dbReference type="Gene3D" id="1.10.10.10">
    <property type="entry name" value="Winged helix-like DNA-binding domain superfamily/Winged helix DNA-binding domain"/>
    <property type="match status" value="1"/>
</dbReference>
<dbReference type="SUPFAM" id="SSF46894">
    <property type="entry name" value="C-terminal effector domain of the bipartite response regulators"/>
    <property type="match status" value="1"/>
</dbReference>
<dbReference type="PROSITE" id="PS50043">
    <property type="entry name" value="HTH_LUXR_2"/>
    <property type="match status" value="1"/>
</dbReference>
<protein>
    <submittedName>
        <fullName evidence="5">ATP-dependent transcriptional regulator-like protein</fullName>
    </submittedName>
</protein>
<dbReference type="InterPro" id="IPR016032">
    <property type="entry name" value="Sig_transdc_resp-reg_C-effctor"/>
</dbReference>
<dbReference type="Proteomes" id="UP000046155">
    <property type="component" value="Unassembled WGS sequence"/>
</dbReference>
<dbReference type="CDD" id="cd06170">
    <property type="entry name" value="LuxR_C_like"/>
    <property type="match status" value="1"/>
</dbReference>
<dbReference type="EMBL" id="CDRZ01000071">
    <property type="protein sequence ID" value="CEO88240.1"/>
    <property type="molecule type" value="Genomic_DNA"/>
</dbReference>
<dbReference type="PANTHER" id="PTHR44688">
    <property type="entry name" value="DNA-BINDING TRANSCRIPTIONAL ACTIVATOR DEVR_DOSR"/>
    <property type="match status" value="1"/>
</dbReference>
<dbReference type="PANTHER" id="PTHR44688:SF16">
    <property type="entry name" value="DNA-BINDING TRANSCRIPTIONAL ACTIVATOR DEVR_DOSR"/>
    <property type="match status" value="1"/>
</dbReference>
<keyword evidence="1" id="KW-0805">Transcription regulation</keyword>
<evidence type="ECO:0000256" key="1">
    <source>
        <dbReference type="ARBA" id="ARBA00023015"/>
    </source>
</evidence>
<sequence>MIQQACSLIGCDTLPEYALDALRSPFIRYDPAERQYEVHSILIELLIQKRGERGPAFEHQCLLRAGDFCRDEGQTAKAFGFYMQIRDYERMLSLDLSEMNLEIINGVPFAELALDIAKYCPADIKKAHILNMLRIAWALFTAGMNEQFEILMDELHTMPELLENSDLLREWLLLSSYRSFPCLSEMTAILRQAAPLFKGQCSQIILPTALWCFGNYSPLTEFYTTPGEADREGDALEEYITIYSRLTNGHGSGADALFRAELAYQRGNLSDAEILAYKAAFLAESKQQSVVLLGAAILLAHVALHKADTVGWERAIASMERAASFDRQDTFVIRSLLDIIRGVLQNEFENYKSIADWLQNADFAERCLSPAMTNAGLFVHLRFLMHQGEFARVIGTLQAVRPEDGLLSPYGDLFPCFLMAISHMALGNRAQATAFVEQAAQKTLPDGLVSPFASYSQLLGDLVDEVIGRDYPALLEKFKTVRTRFSQGWFTLREALFSGELPPDLTEREYEVAKLAAAGLRNSEIAEKLVITESTVRAHLRAIFQKLQIDRRIHLAEKLK</sequence>
<keyword evidence="2" id="KW-0238">DNA-binding</keyword>
<evidence type="ECO:0000256" key="3">
    <source>
        <dbReference type="ARBA" id="ARBA00023163"/>
    </source>
</evidence>